<evidence type="ECO:0000313" key="3">
    <source>
        <dbReference type="EMBL" id="SHG03964.1"/>
    </source>
</evidence>
<protein>
    <submittedName>
        <fullName evidence="3">Phage integrase family protein</fullName>
    </submittedName>
</protein>
<gene>
    <name evidence="3" type="ORF">SAMN05444169_0201</name>
</gene>
<dbReference type="SUPFAM" id="SSF56349">
    <property type="entry name" value="DNA breaking-rejoining enzymes"/>
    <property type="match status" value="1"/>
</dbReference>
<evidence type="ECO:0000313" key="4">
    <source>
        <dbReference type="Proteomes" id="UP000190675"/>
    </source>
</evidence>
<feature type="domain" description="Tyr recombinase" evidence="2">
    <location>
        <begin position="334"/>
        <end position="406"/>
    </location>
</feature>
<dbReference type="InterPro" id="IPR011010">
    <property type="entry name" value="DNA_brk_join_enz"/>
</dbReference>
<proteinExistence type="predicted"/>
<evidence type="ECO:0000256" key="1">
    <source>
        <dbReference type="ARBA" id="ARBA00023172"/>
    </source>
</evidence>
<dbReference type="AlphaFoldDB" id="A0A1M5GJP5"/>
<keyword evidence="1" id="KW-0233">DNA recombination</keyword>
<dbReference type="OrthoDB" id="9808346at2"/>
<name>A0A1M5GJP5_9BRAD</name>
<sequence>MPGRKAKPPRLWFREDEGCWVILDRAGGKRRQIRTGCGRDDIDGAAKALEKYIGSLHTTTIGATDPRSLAVADVLTFYEELKRPKSNDPRALAQHDLLLIRLLDLNAFFGSSMVADIKAQLCRDFVDWSTGTPNENNKRKGIPARASTVSDQTARRRLEDLRAAINAYHAEYVLSVVPKITLPTKSEGRHRWLTRNEAARLLGAALGYVWDGAPERRTWKRREDGTLLRRERWIIRRRQPTARFILIGLYSARREETIRRTQWVATTTHPWMNLGGMVYLGRGAAEARTKKRRPPAKIAMRLRPHLLRWRGLDVKRSAELRKTGLMADGEQIRFIVHRTHDGQPLAGKIRSAWEGILEDAGLDEDVVRHTLRHTAATWLMQQGTDLWEAAGWLGMTVEQLEENYGHHHPDFQNEAAQAFGGRR</sequence>
<dbReference type="Gene3D" id="1.10.443.10">
    <property type="entry name" value="Intergrase catalytic core"/>
    <property type="match status" value="1"/>
</dbReference>
<dbReference type="EMBL" id="LT670818">
    <property type="protein sequence ID" value="SHG03964.1"/>
    <property type="molecule type" value="Genomic_DNA"/>
</dbReference>
<dbReference type="Pfam" id="PF00589">
    <property type="entry name" value="Phage_integrase"/>
    <property type="match status" value="1"/>
</dbReference>
<dbReference type="Proteomes" id="UP000190675">
    <property type="component" value="Chromosome I"/>
</dbReference>
<dbReference type="InterPro" id="IPR013762">
    <property type="entry name" value="Integrase-like_cat_sf"/>
</dbReference>
<organism evidence="3 4">
    <name type="scientific">Bradyrhizobium erythrophlei</name>
    <dbReference type="NCBI Taxonomy" id="1437360"/>
    <lineage>
        <taxon>Bacteria</taxon>
        <taxon>Pseudomonadati</taxon>
        <taxon>Pseudomonadota</taxon>
        <taxon>Alphaproteobacteria</taxon>
        <taxon>Hyphomicrobiales</taxon>
        <taxon>Nitrobacteraceae</taxon>
        <taxon>Bradyrhizobium</taxon>
    </lineage>
</organism>
<dbReference type="GO" id="GO:0003677">
    <property type="term" value="F:DNA binding"/>
    <property type="evidence" value="ECO:0007669"/>
    <property type="project" value="InterPro"/>
</dbReference>
<dbReference type="GO" id="GO:0006310">
    <property type="term" value="P:DNA recombination"/>
    <property type="evidence" value="ECO:0007669"/>
    <property type="project" value="UniProtKB-KW"/>
</dbReference>
<dbReference type="InterPro" id="IPR002104">
    <property type="entry name" value="Integrase_catalytic"/>
</dbReference>
<evidence type="ECO:0000259" key="2">
    <source>
        <dbReference type="Pfam" id="PF00589"/>
    </source>
</evidence>
<reference evidence="3 4" key="1">
    <citation type="submission" date="2016-11" db="EMBL/GenBank/DDBJ databases">
        <authorList>
            <person name="Jaros S."/>
            <person name="Januszkiewicz K."/>
            <person name="Wedrychowicz H."/>
        </authorList>
    </citation>
    <scope>NUCLEOTIDE SEQUENCE [LARGE SCALE GENOMIC DNA]</scope>
    <source>
        <strain evidence="3 4">GAS242</strain>
    </source>
</reference>
<dbReference type="GO" id="GO:0015074">
    <property type="term" value="P:DNA integration"/>
    <property type="evidence" value="ECO:0007669"/>
    <property type="project" value="InterPro"/>
</dbReference>
<accession>A0A1M5GJP5</accession>